<keyword evidence="7 10" id="KW-0342">GTP-binding</keyword>
<dbReference type="Gene3D" id="3.40.50.300">
    <property type="entry name" value="P-loop containing nucleotide triphosphate hydrolases"/>
    <property type="match status" value="1"/>
</dbReference>
<dbReference type="OrthoDB" id="65113at2157"/>
<dbReference type="NCBIfam" id="NF003255">
    <property type="entry name" value="PRK04213.1"/>
    <property type="match status" value="1"/>
</dbReference>
<feature type="domain" description="EngB-type G" evidence="11">
    <location>
        <begin position="11"/>
        <end position="198"/>
    </location>
</feature>
<dbReference type="GO" id="GO:0005525">
    <property type="term" value="F:GTP binding"/>
    <property type="evidence" value="ECO:0007669"/>
    <property type="project" value="UniProtKB-UniRule"/>
</dbReference>
<dbReference type="EMBL" id="CP003362">
    <property type="protein sequence ID" value="AGB49341.1"/>
    <property type="molecule type" value="Genomic_DNA"/>
</dbReference>
<evidence type="ECO:0000256" key="6">
    <source>
        <dbReference type="ARBA" id="ARBA00022842"/>
    </source>
</evidence>
<name>L0KW47_METHD</name>
<dbReference type="InterPro" id="IPR030393">
    <property type="entry name" value="G_ENGB_dom"/>
</dbReference>
<evidence type="ECO:0000256" key="3">
    <source>
        <dbReference type="ARBA" id="ARBA00022618"/>
    </source>
</evidence>
<dbReference type="HAMAP" id="MF_00321">
    <property type="entry name" value="GTPase_EngB"/>
    <property type="match status" value="1"/>
</dbReference>
<keyword evidence="6" id="KW-0460">Magnesium</keyword>
<keyword evidence="3 10" id="KW-0132">Cell division</keyword>
<dbReference type="RefSeq" id="WP_015324507.1">
    <property type="nucleotide sequence ID" value="NC_019977.1"/>
</dbReference>
<organism evidence="12 13">
    <name type="scientific">Methanomethylovorans hollandica (strain DSM 15978 / NBRC 107637 / DMS1)</name>
    <dbReference type="NCBI Taxonomy" id="867904"/>
    <lineage>
        <taxon>Archaea</taxon>
        <taxon>Methanobacteriati</taxon>
        <taxon>Methanobacteriota</taxon>
        <taxon>Stenosarchaea group</taxon>
        <taxon>Methanomicrobia</taxon>
        <taxon>Methanosarcinales</taxon>
        <taxon>Methanosarcinaceae</taxon>
        <taxon>Methanomethylovorans</taxon>
    </lineage>
</organism>
<comment type="function">
    <text evidence="10">Necessary for normal cell division and for the maintenance of normal septation.</text>
</comment>
<keyword evidence="4" id="KW-0479">Metal-binding</keyword>
<dbReference type="GO" id="GO:0051301">
    <property type="term" value="P:cell division"/>
    <property type="evidence" value="ECO:0007669"/>
    <property type="project" value="UniProtKB-KW"/>
</dbReference>
<keyword evidence="8 10" id="KW-0717">Septation</keyword>
<dbReference type="AlphaFoldDB" id="L0KW47"/>
<evidence type="ECO:0000256" key="4">
    <source>
        <dbReference type="ARBA" id="ARBA00022723"/>
    </source>
</evidence>
<evidence type="ECO:0000256" key="7">
    <source>
        <dbReference type="ARBA" id="ARBA00023134"/>
    </source>
</evidence>
<evidence type="ECO:0000259" key="11">
    <source>
        <dbReference type="PROSITE" id="PS51706"/>
    </source>
</evidence>
<protein>
    <recommendedName>
        <fullName evidence="10">Probable GTP-binding protein EngB</fullName>
    </recommendedName>
</protein>
<dbReference type="GO" id="GO:0046872">
    <property type="term" value="F:metal ion binding"/>
    <property type="evidence" value="ECO:0007669"/>
    <property type="project" value="UniProtKB-KW"/>
</dbReference>
<gene>
    <name evidence="10" type="primary">engB</name>
    <name evidence="12" type="ordered locus">Metho_1106</name>
</gene>
<evidence type="ECO:0000256" key="10">
    <source>
        <dbReference type="HAMAP-Rule" id="MF_00321"/>
    </source>
</evidence>
<evidence type="ECO:0000256" key="2">
    <source>
        <dbReference type="ARBA" id="ARBA00009638"/>
    </source>
</evidence>
<evidence type="ECO:0000256" key="1">
    <source>
        <dbReference type="ARBA" id="ARBA00001946"/>
    </source>
</evidence>
<accession>L0KW47</accession>
<dbReference type="Pfam" id="PF01926">
    <property type="entry name" value="MMR_HSR1"/>
    <property type="match status" value="1"/>
</dbReference>
<dbReference type="InterPro" id="IPR019987">
    <property type="entry name" value="GTP-bd_ribosome_bio_YsxC"/>
</dbReference>
<keyword evidence="9 10" id="KW-0131">Cell cycle</keyword>
<evidence type="ECO:0000313" key="12">
    <source>
        <dbReference type="EMBL" id="AGB49341.1"/>
    </source>
</evidence>
<dbReference type="HOGENOM" id="CLU_033732_3_0_2"/>
<evidence type="ECO:0000256" key="9">
    <source>
        <dbReference type="ARBA" id="ARBA00023306"/>
    </source>
</evidence>
<sequence>MKNKPDLAYGAEFEILFVGRSNVGKSSVIRKLTGSKVRVGKRPGVTLKPTHVRLGDLLVTDMPGFGFMHGVKERKQDIVKDQIVHYIEDNAERIDLAVLVVDGSSFLDIVTRWEERNEIPVDIELFKFLNEMEIPVILAINKVDKIEEAMVDHVLDAIVEKLGLPSPWNMWQEVVVPVSAKENDLKKLVSCIRQRMHLAKRDDLFRYVH</sequence>
<dbReference type="SUPFAM" id="SSF52540">
    <property type="entry name" value="P-loop containing nucleoside triphosphate hydrolases"/>
    <property type="match status" value="1"/>
</dbReference>
<dbReference type="PANTHER" id="PTHR11649:SF13">
    <property type="entry name" value="ENGB-TYPE G DOMAIN-CONTAINING PROTEIN"/>
    <property type="match status" value="1"/>
</dbReference>
<dbReference type="STRING" id="867904.Metho_1106"/>
<dbReference type="PANTHER" id="PTHR11649">
    <property type="entry name" value="MSS1/TRME-RELATED GTP-BINDING PROTEIN"/>
    <property type="match status" value="1"/>
</dbReference>
<keyword evidence="5 10" id="KW-0547">Nucleotide-binding</keyword>
<evidence type="ECO:0000256" key="8">
    <source>
        <dbReference type="ARBA" id="ARBA00023210"/>
    </source>
</evidence>
<dbReference type="PROSITE" id="PS51706">
    <property type="entry name" value="G_ENGB"/>
    <property type="match status" value="1"/>
</dbReference>
<evidence type="ECO:0000313" key="13">
    <source>
        <dbReference type="Proteomes" id="UP000010866"/>
    </source>
</evidence>
<comment type="cofactor">
    <cofactor evidence="1">
        <name>Mg(2+)</name>
        <dbReference type="ChEBI" id="CHEBI:18420"/>
    </cofactor>
</comment>
<dbReference type="KEGG" id="mhz:Metho_1106"/>
<dbReference type="InterPro" id="IPR006073">
    <property type="entry name" value="GTP-bd"/>
</dbReference>
<proteinExistence type="inferred from homology"/>
<comment type="similarity">
    <text evidence="2 10">Belongs to the TRAFAC class TrmE-Era-EngA-EngB-Septin-like GTPase superfamily. EngB GTPase family.</text>
</comment>
<reference evidence="13" key="1">
    <citation type="submission" date="2012-02" db="EMBL/GenBank/DDBJ databases">
        <title>Complete sequence of chromosome of Methanomethylovorans hollandica DSM 15978.</title>
        <authorList>
            <person name="Lucas S."/>
            <person name="Copeland A."/>
            <person name="Lapidus A."/>
            <person name="Glavina del Rio T."/>
            <person name="Dalin E."/>
            <person name="Tice H."/>
            <person name="Bruce D."/>
            <person name="Goodwin L."/>
            <person name="Pitluck S."/>
            <person name="Peters L."/>
            <person name="Mikhailova N."/>
            <person name="Held B."/>
            <person name="Kyrpides N."/>
            <person name="Mavromatis K."/>
            <person name="Ivanova N."/>
            <person name="Brettin T."/>
            <person name="Detter J.C."/>
            <person name="Han C."/>
            <person name="Larimer F."/>
            <person name="Land M."/>
            <person name="Hauser L."/>
            <person name="Markowitz V."/>
            <person name="Cheng J.-F."/>
            <person name="Hugenholtz P."/>
            <person name="Woyke T."/>
            <person name="Wu D."/>
            <person name="Spring S."/>
            <person name="Schroeder M."/>
            <person name="Brambilla E."/>
            <person name="Klenk H.-P."/>
            <person name="Eisen J.A."/>
        </authorList>
    </citation>
    <scope>NUCLEOTIDE SEQUENCE [LARGE SCALE GENOMIC DNA]</scope>
    <source>
        <strain evidence="13">DSM 15978 / NBRC 107637 / DMS1</strain>
    </source>
</reference>
<dbReference type="GeneID" id="14406915"/>
<keyword evidence="13" id="KW-1185">Reference proteome</keyword>
<dbReference type="Proteomes" id="UP000010866">
    <property type="component" value="Chromosome"/>
</dbReference>
<evidence type="ECO:0000256" key="5">
    <source>
        <dbReference type="ARBA" id="ARBA00022741"/>
    </source>
</evidence>
<dbReference type="InterPro" id="IPR027417">
    <property type="entry name" value="P-loop_NTPase"/>
</dbReference>